<proteinExistence type="predicted"/>
<evidence type="ECO:0000313" key="1">
    <source>
        <dbReference type="EMBL" id="AMM40812.1"/>
    </source>
</evidence>
<dbReference type="Proteomes" id="UP000070560">
    <property type="component" value="Chromosome"/>
</dbReference>
<evidence type="ECO:0000313" key="2">
    <source>
        <dbReference type="Proteomes" id="UP000070560"/>
    </source>
</evidence>
<accession>A0A7U4QK38</accession>
<dbReference type="AlphaFoldDB" id="A0A7U4QK38"/>
<sequence>MKRKVSTAIIVGLVLIFSNFCFSESQPIQPSAEATWLTVGQVYRGEITTENPSPWFRFRVFENRRYYLMVFPDFENGANPHGIGDVKISATSNPETNTFQLDNNDAPDWTEMGFGSFVMVEVIPHKATCSYEGQRCGLKNQFRISQGEAELYLNVQWGGETYPATGTFTIQILSDDIPTMEVEIEVENPETEETETKTITVYQYGADRTTWLVNGKVTKPAQTPILIVTPDAFTITMTVNNEQPVFVETDATQTFIIRVKAKKGSNDLNLEQFLVVCESIDGKCYYLIEDRWKVFKEISEIRPFRLAPLSEEPEVVAVFPALMLLPGEVTFYYGYDPIADEMPDMDIATYTWAQIVKR</sequence>
<protein>
    <submittedName>
        <fullName evidence="1">Secreted protein</fullName>
    </submittedName>
</protein>
<dbReference type="EMBL" id="CP013015">
    <property type="protein sequence ID" value="AMM40812.1"/>
    <property type="molecule type" value="Genomic_DNA"/>
</dbReference>
<reference evidence="1 2" key="1">
    <citation type="submission" date="2015-10" db="EMBL/GenBank/DDBJ databases">
        <title>Candidatus Desulfofervidus auxilii, a hydrogenotrophic sulfate-reducing bacterium involved in the thermophilic anaerobic oxidation of methane.</title>
        <authorList>
            <person name="Krukenberg V."/>
            <person name="Richter M."/>
            <person name="Wegener G."/>
        </authorList>
    </citation>
    <scope>NUCLEOTIDE SEQUENCE [LARGE SCALE GENOMIC DNA]</scope>
    <source>
        <strain evidence="1 2">HS1</strain>
    </source>
</reference>
<name>A0A7U4QK38_DESA2</name>
<gene>
    <name evidence="1" type="ORF">HS1_001008</name>
</gene>
<organism evidence="1 2">
    <name type="scientific">Desulfofervidus auxilii</name>
    <dbReference type="NCBI Taxonomy" id="1621989"/>
    <lineage>
        <taxon>Bacteria</taxon>
        <taxon>Pseudomonadati</taxon>
        <taxon>Thermodesulfobacteriota</taxon>
        <taxon>Candidatus Desulfofervidia</taxon>
        <taxon>Candidatus Desulfofervidales</taxon>
        <taxon>Candidatus Desulfofervidaceae</taxon>
        <taxon>Candidatus Desulfofervidus</taxon>
    </lineage>
</organism>
<dbReference type="KEGG" id="daw:HS1_001008"/>
<dbReference type="RefSeq" id="WP_066061858.1">
    <property type="nucleotide sequence ID" value="NZ_CP013015.1"/>
</dbReference>
<keyword evidence="2" id="KW-1185">Reference proteome</keyword>